<evidence type="ECO:0000256" key="6">
    <source>
        <dbReference type="HAMAP-Rule" id="MF_00503"/>
    </source>
</evidence>
<dbReference type="GO" id="GO:0009507">
    <property type="term" value="C:chloroplast"/>
    <property type="evidence" value="ECO:0007669"/>
    <property type="project" value="UniProtKB-SubCell"/>
</dbReference>
<sequence length="155" mass="17722">MSKKNIKLVLNQYTQHLGNAGDIIYVSRGHARNYLIPQKLAEPLTKGRINYIEKIKTKELIAQEKRKRLNLDLQNQLQTINKFSLKRKISDNDNIFGSITEKDVIDIVKDTTGISLEKSQINLPLIRTIGIYDIPITLISNIDVNIKLQILPETT</sequence>
<dbReference type="RefSeq" id="YP_009313789.1">
    <property type="nucleotide sequence ID" value="NC_031658.1"/>
</dbReference>
<keyword evidence="3 6" id="KW-0694">RNA-binding</keyword>
<keyword evidence="5 6" id="KW-0687">Ribonucleoprotein</keyword>
<dbReference type="InterPro" id="IPR036791">
    <property type="entry name" value="Ribosomal_bL9_C_sf"/>
</dbReference>
<dbReference type="GO" id="GO:1990904">
    <property type="term" value="C:ribonucleoprotein complex"/>
    <property type="evidence" value="ECO:0007669"/>
    <property type="project" value="UniProtKB-KW"/>
</dbReference>
<evidence type="ECO:0000259" key="7">
    <source>
        <dbReference type="Pfam" id="PF01281"/>
    </source>
</evidence>
<dbReference type="InterPro" id="IPR020594">
    <property type="entry name" value="Ribosomal_bL9_bac/chp"/>
</dbReference>
<accession>A0A1G4NTM4</accession>
<proteinExistence type="inferred from homology"/>
<feature type="domain" description="Ribosomal protein L9" evidence="7">
    <location>
        <begin position="6"/>
        <end position="50"/>
    </location>
</feature>
<dbReference type="GeneID" id="29998263"/>
<dbReference type="GO" id="GO:0003735">
    <property type="term" value="F:structural constituent of ribosome"/>
    <property type="evidence" value="ECO:0007669"/>
    <property type="project" value="InterPro"/>
</dbReference>
<keyword evidence="4 6" id="KW-0689">Ribosomal protein</keyword>
<dbReference type="GO" id="GO:0019843">
    <property type="term" value="F:rRNA binding"/>
    <property type="evidence" value="ECO:0007669"/>
    <property type="project" value="UniProtKB-UniRule"/>
</dbReference>
<keyword evidence="9" id="KW-0150">Chloroplast</keyword>
<comment type="subcellular location">
    <subcellularLocation>
        <location evidence="6">Plastid</location>
        <location evidence="6">Chloroplast</location>
    </subcellularLocation>
</comment>
<dbReference type="InterPro" id="IPR000244">
    <property type="entry name" value="Ribosomal_bL9"/>
</dbReference>
<dbReference type="Gene3D" id="3.40.5.10">
    <property type="entry name" value="Ribosomal protein L9, N-terminal domain"/>
    <property type="match status" value="1"/>
</dbReference>
<keyword evidence="2 6" id="KW-0699">rRNA-binding</keyword>
<evidence type="ECO:0000256" key="5">
    <source>
        <dbReference type="ARBA" id="ARBA00023274"/>
    </source>
</evidence>
<evidence type="ECO:0000256" key="4">
    <source>
        <dbReference type="ARBA" id="ARBA00022980"/>
    </source>
</evidence>
<dbReference type="EMBL" id="LT622866">
    <property type="protein sequence ID" value="SCW22043.1"/>
    <property type="molecule type" value="Genomic_DNA"/>
</dbReference>
<dbReference type="InterPro" id="IPR020070">
    <property type="entry name" value="Ribosomal_bL9_N"/>
</dbReference>
<dbReference type="Gene3D" id="3.10.430.100">
    <property type="entry name" value="Ribosomal protein L9, C-terminal domain"/>
    <property type="match status" value="1"/>
</dbReference>
<comment type="function">
    <text evidence="6">Binds to the 23S rRNA.</text>
</comment>
<dbReference type="GO" id="GO:0005840">
    <property type="term" value="C:ribosome"/>
    <property type="evidence" value="ECO:0007669"/>
    <property type="project" value="UniProtKB-KW"/>
</dbReference>
<keyword evidence="9" id="KW-0934">Plastid</keyword>
<dbReference type="InterPro" id="IPR009027">
    <property type="entry name" value="Ribosomal_bL9/RNase_H1_N"/>
</dbReference>
<protein>
    <recommendedName>
        <fullName evidence="6">Large ribosomal subunit protein bL9c</fullName>
    </recommendedName>
</protein>
<gene>
    <name evidence="6 9" type="primary">rpl9</name>
    <name evidence="9" type="ORF">J0167_212</name>
</gene>
<comment type="similarity">
    <text evidence="1 6">Belongs to the bacterial ribosomal protein bL9 family.</text>
</comment>
<reference evidence="9" key="1">
    <citation type="submission" date="2016-10" db="EMBL/GenBank/DDBJ databases">
        <title>Chloroplast genomes as a tool to resolve red algal phylogenies: a case study in the Nemaliales.</title>
        <authorList>
            <person name="Costa J.F."/>
            <person name="Lin S.M."/>
            <person name="Macaya E.C."/>
            <person name="Fernandez-Garcia C."/>
            <person name="Verbruggen H."/>
        </authorList>
    </citation>
    <scope>NUCLEOTIDE SEQUENCE</scope>
    <source>
        <strain evidence="9">J.0167</strain>
    </source>
</reference>
<evidence type="ECO:0000256" key="2">
    <source>
        <dbReference type="ARBA" id="ARBA00022730"/>
    </source>
</evidence>
<organism evidence="9">
    <name type="scientific">Helminthocladia australis</name>
    <dbReference type="NCBI Taxonomy" id="260093"/>
    <lineage>
        <taxon>Eukaryota</taxon>
        <taxon>Rhodophyta</taxon>
        <taxon>Florideophyceae</taxon>
        <taxon>Nemaliophycidae</taxon>
        <taxon>Nemaliales</taxon>
        <taxon>Liagoraceae</taxon>
        <taxon>Helminthocladia</taxon>
    </lineage>
</organism>
<reference evidence="9" key="2">
    <citation type="submission" date="2016-10" db="EMBL/GenBank/DDBJ databases">
        <authorList>
            <person name="de Groot N.N."/>
        </authorList>
    </citation>
    <scope>NUCLEOTIDE SEQUENCE</scope>
    <source>
        <strain evidence="9">J.0167</strain>
    </source>
</reference>
<evidence type="ECO:0000256" key="1">
    <source>
        <dbReference type="ARBA" id="ARBA00010605"/>
    </source>
</evidence>
<dbReference type="Pfam" id="PF01281">
    <property type="entry name" value="Ribosomal_L9_N"/>
    <property type="match status" value="1"/>
</dbReference>
<dbReference type="PANTHER" id="PTHR21368">
    <property type="entry name" value="50S RIBOSOMAL PROTEIN L9"/>
    <property type="match status" value="1"/>
</dbReference>
<dbReference type="NCBIfam" id="TIGR00158">
    <property type="entry name" value="L9"/>
    <property type="match status" value="1"/>
</dbReference>
<dbReference type="InterPro" id="IPR020069">
    <property type="entry name" value="Ribosomal_bL9_C"/>
</dbReference>
<evidence type="ECO:0000259" key="8">
    <source>
        <dbReference type="Pfam" id="PF03948"/>
    </source>
</evidence>
<dbReference type="AlphaFoldDB" id="A0A1G4NTM4"/>
<dbReference type="GO" id="GO:0006412">
    <property type="term" value="P:translation"/>
    <property type="evidence" value="ECO:0007669"/>
    <property type="project" value="UniProtKB-UniRule"/>
</dbReference>
<dbReference type="Pfam" id="PF03948">
    <property type="entry name" value="Ribosomal_L9_C"/>
    <property type="match status" value="1"/>
</dbReference>
<dbReference type="InterPro" id="IPR036935">
    <property type="entry name" value="Ribosomal_bL9_N_sf"/>
</dbReference>
<geneLocation type="chloroplast" evidence="9"/>
<dbReference type="SUPFAM" id="SSF55653">
    <property type="entry name" value="Ribosomal protein L9 C-domain"/>
    <property type="match status" value="1"/>
</dbReference>
<name>A0A1G4NTM4_9FLOR</name>
<dbReference type="SUPFAM" id="SSF55658">
    <property type="entry name" value="L9 N-domain-like"/>
    <property type="match status" value="1"/>
</dbReference>
<evidence type="ECO:0000256" key="3">
    <source>
        <dbReference type="ARBA" id="ARBA00022884"/>
    </source>
</evidence>
<dbReference type="HAMAP" id="MF_00503">
    <property type="entry name" value="Ribosomal_bL9"/>
    <property type="match status" value="1"/>
</dbReference>
<evidence type="ECO:0000313" key="9">
    <source>
        <dbReference type="EMBL" id="SCW22043.1"/>
    </source>
</evidence>
<feature type="domain" description="Large ribosomal subunit protein bL9 C-terminal" evidence="8">
    <location>
        <begin position="73"/>
        <end position="150"/>
    </location>
</feature>